<dbReference type="RefSeq" id="WP_089609511.1">
    <property type="nucleotide sequence ID" value="NZ_CP022121.1"/>
</dbReference>
<keyword evidence="3 9" id="KW-0028">Amino-acid biosynthesis</keyword>
<gene>
    <name evidence="9 11" type="primary">argB</name>
    <name evidence="11" type="ORF">NVS47_00445</name>
</gene>
<dbReference type="HAMAP" id="MF_00082">
    <property type="entry name" value="ArgB"/>
    <property type="match status" value="1"/>
</dbReference>
<reference evidence="11 12" key="1">
    <citation type="submission" date="2022-08" db="EMBL/GenBank/DDBJ databases">
        <title>Proteogenomics of the novel Dehalobacterium formicoaceticum strain EZ94 highlights a key role of methyltransferases during anaerobic dichloromethane degradation.</title>
        <authorList>
            <person name="Wasmund K."/>
        </authorList>
    </citation>
    <scope>NUCLEOTIDE SEQUENCE [LARGE SCALE GENOMIC DNA]</scope>
    <source>
        <strain evidence="11 12">EZ94</strain>
    </source>
</reference>
<evidence type="ECO:0000256" key="1">
    <source>
        <dbReference type="ARBA" id="ARBA00004828"/>
    </source>
</evidence>
<evidence type="ECO:0000256" key="2">
    <source>
        <dbReference type="ARBA" id="ARBA00022571"/>
    </source>
</evidence>
<dbReference type="PIRSF" id="PIRSF000728">
    <property type="entry name" value="NAGK"/>
    <property type="match status" value="1"/>
</dbReference>
<comment type="catalytic activity">
    <reaction evidence="8 9">
        <text>N-acetyl-L-glutamate + ATP = N-acetyl-L-glutamyl 5-phosphate + ADP</text>
        <dbReference type="Rhea" id="RHEA:14629"/>
        <dbReference type="ChEBI" id="CHEBI:30616"/>
        <dbReference type="ChEBI" id="CHEBI:44337"/>
        <dbReference type="ChEBI" id="CHEBI:57936"/>
        <dbReference type="ChEBI" id="CHEBI:456216"/>
        <dbReference type="EC" id="2.7.2.8"/>
    </reaction>
</comment>
<feature type="binding site" evidence="9">
    <location>
        <position position="195"/>
    </location>
    <ligand>
        <name>substrate</name>
    </ligand>
</feature>
<protein>
    <recommendedName>
        <fullName evidence="9">Acetylglutamate kinase</fullName>
        <ecNumber evidence="9">2.7.2.8</ecNumber>
    </recommendedName>
    <alternativeName>
        <fullName evidence="9">N-acetyl-L-glutamate 5-phosphotransferase</fullName>
    </alternativeName>
    <alternativeName>
        <fullName evidence="9">NAG kinase</fullName>
        <shortName evidence="9">NAGK</shortName>
    </alternativeName>
</protein>
<organism evidence="11 12">
    <name type="scientific">Dehalobacterium formicoaceticum</name>
    <dbReference type="NCBI Taxonomy" id="51515"/>
    <lineage>
        <taxon>Bacteria</taxon>
        <taxon>Bacillati</taxon>
        <taxon>Bacillota</taxon>
        <taxon>Clostridia</taxon>
        <taxon>Eubacteriales</taxon>
        <taxon>Peptococcaceae</taxon>
        <taxon>Dehalobacterium</taxon>
    </lineage>
</organism>
<evidence type="ECO:0000313" key="12">
    <source>
        <dbReference type="Proteomes" id="UP001524944"/>
    </source>
</evidence>
<evidence type="ECO:0000256" key="9">
    <source>
        <dbReference type="HAMAP-Rule" id="MF_00082"/>
    </source>
</evidence>
<keyword evidence="5 9" id="KW-0547">Nucleotide-binding</keyword>
<feature type="domain" description="Aspartate/glutamate/uridylate kinase" evidence="10">
    <location>
        <begin position="28"/>
        <end position="277"/>
    </location>
</feature>
<keyword evidence="7 9" id="KW-0067">ATP-binding</keyword>
<dbReference type="EMBL" id="JANPWE010000001">
    <property type="protein sequence ID" value="MCR6544001.1"/>
    <property type="molecule type" value="Genomic_DNA"/>
</dbReference>
<evidence type="ECO:0000259" key="10">
    <source>
        <dbReference type="Pfam" id="PF00696"/>
    </source>
</evidence>
<keyword evidence="6 9" id="KW-0418">Kinase</keyword>
<keyword evidence="12" id="KW-1185">Reference proteome</keyword>
<evidence type="ECO:0000256" key="6">
    <source>
        <dbReference type="ARBA" id="ARBA00022777"/>
    </source>
</evidence>
<dbReference type="Gene3D" id="3.40.1160.10">
    <property type="entry name" value="Acetylglutamate kinase-like"/>
    <property type="match status" value="1"/>
</dbReference>
<dbReference type="Pfam" id="PF00696">
    <property type="entry name" value="AA_kinase"/>
    <property type="match status" value="1"/>
</dbReference>
<dbReference type="GO" id="GO:0003991">
    <property type="term" value="F:acetylglutamate kinase activity"/>
    <property type="evidence" value="ECO:0007669"/>
    <property type="project" value="UniProtKB-EC"/>
</dbReference>
<evidence type="ECO:0000256" key="3">
    <source>
        <dbReference type="ARBA" id="ARBA00022605"/>
    </source>
</evidence>
<dbReference type="SUPFAM" id="SSF53633">
    <property type="entry name" value="Carbamate kinase-like"/>
    <property type="match status" value="1"/>
</dbReference>
<sequence>MQDSKYTPLERAQVLIEALPYIRRFHGKTVVIKYGGSAMLSDELKKAVMNDVILMKLVGMNPILVHGGGPEINHFLKRLDIKSEFVNGLRVTDEPTMEVVEMVLVGKVNKEIVAQINRLGGHAVGLCGKDGQMILARKQYEWTKDADGRETMVDIGSVGEVEKINTGIIESIMETNGYIPVIAPIGAGVNGESYNINADLVAGEIAGALGAEKLILLTDVEGIFYDLQDKSSILSVIKTSEIDQLMQDGIIAGGMIPKVKCCIRALEAGVQGTHIIDGRLPHSILLELFTDKGIGTMVEKD</sequence>
<evidence type="ECO:0000256" key="5">
    <source>
        <dbReference type="ARBA" id="ARBA00022741"/>
    </source>
</evidence>
<dbReference type="InterPro" id="IPR036393">
    <property type="entry name" value="AceGlu_kinase-like_sf"/>
</dbReference>
<evidence type="ECO:0000256" key="4">
    <source>
        <dbReference type="ARBA" id="ARBA00022679"/>
    </source>
</evidence>
<feature type="binding site" evidence="9">
    <location>
        <position position="90"/>
    </location>
    <ligand>
        <name>substrate</name>
    </ligand>
</feature>
<dbReference type="InterPro" id="IPR004662">
    <property type="entry name" value="AcgluKinase_fam"/>
</dbReference>
<dbReference type="PRINTS" id="PR00474">
    <property type="entry name" value="GLU5KINASE"/>
</dbReference>
<feature type="site" description="Transition state stabilizer" evidence="9">
    <location>
        <position position="258"/>
    </location>
</feature>
<keyword evidence="9" id="KW-0963">Cytoplasm</keyword>
<accession>A0ABT1Y2S8</accession>
<comment type="caution">
    <text evidence="11">The sequence shown here is derived from an EMBL/GenBank/DDBJ whole genome shotgun (WGS) entry which is preliminary data.</text>
</comment>
<name>A0ABT1Y2S8_9FIRM</name>
<dbReference type="CDD" id="cd04250">
    <property type="entry name" value="AAK_NAGK-C"/>
    <property type="match status" value="1"/>
</dbReference>
<dbReference type="PANTHER" id="PTHR23342:SF0">
    <property type="entry name" value="N-ACETYLGLUTAMATE SYNTHASE, MITOCHONDRIAL"/>
    <property type="match status" value="1"/>
</dbReference>
<dbReference type="InterPro" id="IPR037528">
    <property type="entry name" value="ArgB"/>
</dbReference>
<evidence type="ECO:0000256" key="7">
    <source>
        <dbReference type="ARBA" id="ARBA00022840"/>
    </source>
</evidence>
<keyword evidence="2 9" id="KW-0055">Arginine biosynthesis</keyword>
<evidence type="ECO:0000313" key="11">
    <source>
        <dbReference type="EMBL" id="MCR6544001.1"/>
    </source>
</evidence>
<comment type="subcellular location">
    <subcellularLocation>
        <location evidence="9">Cytoplasm</location>
    </subcellularLocation>
</comment>
<comment type="similarity">
    <text evidence="9">Belongs to the acetylglutamate kinase family. ArgB subfamily.</text>
</comment>
<proteinExistence type="inferred from homology"/>
<keyword evidence="4 9" id="KW-0808">Transferase</keyword>
<dbReference type="InterPro" id="IPR001057">
    <property type="entry name" value="Glu/AcGlu_kinase"/>
</dbReference>
<dbReference type="PANTHER" id="PTHR23342">
    <property type="entry name" value="N-ACETYLGLUTAMATE SYNTHASE"/>
    <property type="match status" value="1"/>
</dbReference>
<comment type="pathway">
    <text evidence="1 9">Amino-acid biosynthesis; L-arginine biosynthesis; N(2)-acetyl-L-ornithine from L-glutamate: step 2/4.</text>
</comment>
<comment type="function">
    <text evidence="9">Catalyzes the ATP-dependent phosphorylation of N-acetyl-L-glutamate.</text>
</comment>
<dbReference type="EC" id="2.7.2.8" evidence="9"/>
<dbReference type="InterPro" id="IPR041727">
    <property type="entry name" value="NAGK-C"/>
</dbReference>
<dbReference type="InterPro" id="IPR001048">
    <property type="entry name" value="Asp/Glu/Uridylate_kinase"/>
</dbReference>
<evidence type="ECO:0000256" key="8">
    <source>
        <dbReference type="ARBA" id="ARBA00048141"/>
    </source>
</evidence>
<dbReference type="Proteomes" id="UP001524944">
    <property type="component" value="Unassembled WGS sequence"/>
</dbReference>
<dbReference type="NCBIfam" id="TIGR00761">
    <property type="entry name" value="argB"/>
    <property type="match status" value="1"/>
</dbReference>
<feature type="site" description="Transition state stabilizer" evidence="9">
    <location>
        <position position="33"/>
    </location>
</feature>
<feature type="binding site" evidence="9">
    <location>
        <begin position="68"/>
        <end position="69"/>
    </location>
    <ligand>
        <name>substrate</name>
    </ligand>
</feature>